<dbReference type="Proteomes" id="UP000563426">
    <property type="component" value="Unassembled WGS sequence"/>
</dbReference>
<accession>A0A7Y4KME5</accession>
<dbReference type="RefSeq" id="WP_171436853.1">
    <property type="nucleotide sequence ID" value="NZ_JABFJV010000168.1"/>
</dbReference>
<gene>
    <name evidence="1" type="ORF">HMI49_25295</name>
</gene>
<evidence type="ECO:0000313" key="2">
    <source>
        <dbReference type="Proteomes" id="UP000563426"/>
    </source>
</evidence>
<name>A0A7Y4KME5_9BACT</name>
<proteinExistence type="predicted"/>
<protein>
    <submittedName>
        <fullName evidence="1">Uncharacterized protein</fullName>
    </submittedName>
</protein>
<organism evidence="1 2">
    <name type="scientific">Corallococcus exercitus</name>
    <dbReference type="NCBI Taxonomy" id="2316736"/>
    <lineage>
        <taxon>Bacteria</taxon>
        <taxon>Pseudomonadati</taxon>
        <taxon>Myxococcota</taxon>
        <taxon>Myxococcia</taxon>
        <taxon>Myxococcales</taxon>
        <taxon>Cystobacterineae</taxon>
        <taxon>Myxococcaceae</taxon>
        <taxon>Corallococcus</taxon>
    </lineage>
</organism>
<dbReference type="AlphaFoldDB" id="A0A7Y4KME5"/>
<reference evidence="1 2" key="1">
    <citation type="submission" date="2020-05" db="EMBL/GenBank/DDBJ databases">
        <authorList>
            <person name="Whitworth D."/>
        </authorList>
    </citation>
    <scope>NUCLEOTIDE SEQUENCE [LARGE SCALE GENOMIC DNA]</scope>
    <source>
        <strain evidence="1 2">AB043B</strain>
    </source>
</reference>
<dbReference type="EMBL" id="JABFJV010000168">
    <property type="protein sequence ID" value="NOK36528.1"/>
    <property type="molecule type" value="Genomic_DNA"/>
</dbReference>
<keyword evidence="2" id="KW-1185">Reference proteome</keyword>
<evidence type="ECO:0000313" key="1">
    <source>
        <dbReference type="EMBL" id="NOK36528.1"/>
    </source>
</evidence>
<sequence length="224" mass="26047">MERKEFDKLVDELVDQRGVGYPKLTAEENKRLLQSYGHNADPRGKQLAQWVLSTAHYCECLTVRGMEATHAECVVFWFRLYGLFDEVRDDLIKKANFGDTVIASGQAPQSFQLDIETKVKPALAAINKAFALFSEDDLLYLQFRRDVEAHVWQDAYRLRMKGQKSLITTRRVFGVDWELDVLHERIEQMLQRFARDERALAVDFARRLHPVMPEVLTTCMIYTS</sequence>
<comment type="caution">
    <text evidence="1">The sequence shown here is derived from an EMBL/GenBank/DDBJ whole genome shotgun (WGS) entry which is preliminary data.</text>
</comment>